<evidence type="ECO:0000256" key="4">
    <source>
        <dbReference type="ARBA" id="ARBA00022475"/>
    </source>
</evidence>
<evidence type="ECO:0000256" key="13">
    <source>
        <dbReference type="ARBA" id="ARBA00023136"/>
    </source>
</evidence>
<evidence type="ECO:0000256" key="6">
    <source>
        <dbReference type="ARBA" id="ARBA00022679"/>
    </source>
</evidence>
<evidence type="ECO:0000256" key="2">
    <source>
        <dbReference type="ARBA" id="ARBA00004651"/>
    </source>
</evidence>
<evidence type="ECO:0000256" key="1">
    <source>
        <dbReference type="ARBA" id="ARBA00000085"/>
    </source>
</evidence>
<dbReference type="AlphaFoldDB" id="A0A645BYG3"/>
<feature type="domain" description="Histidine kinase" evidence="15">
    <location>
        <begin position="289"/>
        <end position="502"/>
    </location>
</feature>
<evidence type="ECO:0000256" key="5">
    <source>
        <dbReference type="ARBA" id="ARBA00022553"/>
    </source>
</evidence>
<name>A0A645BYG3_9ZZZZ</name>
<dbReference type="InterPro" id="IPR004358">
    <property type="entry name" value="Sig_transdc_His_kin-like_C"/>
</dbReference>
<evidence type="ECO:0000256" key="12">
    <source>
        <dbReference type="ARBA" id="ARBA00023012"/>
    </source>
</evidence>
<dbReference type="SUPFAM" id="SSF55874">
    <property type="entry name" value="ATPase domain of HSP90 chaperone/DNA topoisomerase II/histidine kinase"/>
    <property type="match status" value="1"/>
</dbReference>
<evidence type="ECO:0000259" key="16">
    <source>
        <dbReference type="PROSITE" id="PS50885"/>
    </source>
</evidence>
<evidence type="ECO:0000259" key="15">
    <source>
        <dbReference type="PROSITE" id="PS50109"/>
    </source>
</evidence>
<evidence type="ECO:0000256" key="11">
    <source>
        <dbReference type="ARBA" id="ARBA00022989"/>
    </source>
</evidence>
<evidence type="ECO:0000256" key="7">
    <source>
        <dbReference type="ARBA" id="ARBA00022692"/>
    </source>
</evidence>
<evidence type="ECO:0000256" key="3">
    <source>
        <dbReference type="ARBA" id="ARBA00012438"/>
    </source>
</evidence>
<gene>
    <name evidence="17" type="primary">sasA_287</name>
    <name evidence="17" type="ORF">SDC9_117111</name>
</gene>
<proteinExistence type="predicted"/>
<dbReference type="InterPro" id="IPR036097">
    <property type="entry name" value="HisK_dim/P_sf"/>
</dbReference>
<dbReference type="SMART" id="SM00304">
    <property type="entry name" value="HAMP"/>
    <property type="match status" value="1"/>
</dbReference>
<evidence type="ECO:0000313" key="17">
    <source>
        <dbReference type="EMBL" id="MPM70158.1"/>
    </source>
</evidence>
<dbReference type="PRINTS" id="PR00344">
    <property type="entry name" value="BCTRLSENSOR"/>
</dbReference>
<dbReference type="InterPro" id="IPR005467">
    <property type="entry name" value="His_kinase_dom"/>
</dbReference>
<sequence length="503" mass="57153">MFGLIRIRHKSTFTELPKNSFRRKITFLILASLVFALISMGAGSIWFSLNYFKESNRGQMEEKIQTVQSTLAYFSKYVGNYKDPQFYNNKLFESLTRLSNNAQIDINLYAPNGVMVRTTQKEMFDSYLVGFRMNPYAFKEIVYNHKKQVINQEKIGNLTYYSLYAPLLNKDGKIIAIVNIPYFSRKNDIGAEASNIIATIINIYLLLLLGAVFGGIALSNSLSKPLAEISRKMRIIEVGQSAEHIDYNNKDELGILVAAYNKMVDDLEESTRQLAQSEREQAWREMARQIAHEIKNPLTPMRLSIQHLVRLKQQNIQGWEERFDALANSLIEQIDILSDAASEFSSFSRFYSEDLTKVDVNNLILEQIVLFNTRDNISVNFESEVERDAMILARKTQLARVLVNLLSNAVQALEGQLNGKILVSLTKEEKYYSISIEDNGTGVPENLTHRLFKPNFTTKSGGTGLGLAICRSIIEQSQGSVSYRKSERLGGACFTIRLPFSLE</sequence>
<dbReference type="EMBL" id="VSSQ01023311">
    <property type="protein sequence ID" value="MPM70158.1"/>
    <property type="molecule type" value="Genomic_DNA"/>
</dbReference>
<dbReference type="InterPro" id="IPR003660">
    <property type="entry name" value="HAMP_dom"/>
</dbReference>
<comment type="caution">
    <text evidence="17">The sequence shown here is derived from an EMBL/GenBank/DDBJ whole genome shotgun (WGS) entry which is preliminary data.</text>
</comment>
<protein>
    <recommendedName>
        <fullName evidence="3">histidine kinase</fullName>
        <ecNumber evidence="3">2.7.13.3</ecNumber>
    </recommendedName>
</protein>
<evidence type="ECO:0000256" key="10">
    <source>
        <dbReference type="ARBA" id="ARBA00022840"/>
    </source>
</evidence>
<dbReference type="Pfam" id="PF02518">
    <property type="entry name" value="HATPase_c"/>
    <property type="match status" value="1"/>
</dbReference>
<dbReference type="InterPro" id="IPR003661">
    <property type="entry name" value="HisK_dim/P_dom"/>
</dbReference>
<accession>A0A645BYG3</accession>
<keyword evidence="12" id="KW-0902">Two-component regulatory system</keyword>
<dbReference type="PROSITE" id="PS50109">
    <property type="entry name" value="HIS_KIN"/>
    <property type="match status" value="1"/>
</dbReference>
<dbReference type="Gene3D" id="3.30.565.10">
    <property type="entry name" value="Histidine kinase-like ATPase, C-terminal domain"/>
    <property type="match status" value="1"/>
</dbReference>
<dbReference type="Pfam" id="PF00672">
    <property type="entry name" value="HAMP"/>
    <property type="match status" value="1"/>
</dbReference>
<keyword evidence="6 17" id="KW-0808">Transferase</keyword>
<dbReference type="CDD" id="cd00082">
    <property type="entry name" value="HisKA"/>
    <property type="match status" value="1"/>
</dbReference>
<dbReference type="SMART" id="SM00387">
    <property type="entry name" value="HATPase_c"/>
    <property type="match status" value="1"/>
</dbReference>
<keyword evidence="10" id="KW-0067">ATP-binding</keyword>
<dbReference type="PROSITE" id="PS50885">
    <property type="entry name" value="HAMP"/>
    <property type="match status" value="1"/>
</dbReference>
<dbReference type="GO" id="GO:0000155">
    <property type="term" value="F:phosphorelay sensor kinase activity"/>
    <property type="evidence" value="ECO:0007669"/>
    <property type="project" value="InterPro"/>
</dbReference>
<keyword evidence="5" id="KW-0597">Phosphoprotein</keyword>
<dbReference type="SUPFAM" id="SSF47384">
    <property type="entry name" value="Homodimeric domain of signal transducing histidine kinase"/>
    <property type="match status" value="1"/>
</dbReference>
<dbReference type="PANTHER" id="PTHR45528:SF1">
    <property type="entry name" value="SENSOR HISTIDINE KINASE CPXA"/>
    <property type="match status" value="1"/>
</dbReference>
<comment type="subcellular location">
    <subcellularLocation>
        <location evidence="2">Cell membrane</location>
        <topology evidence="2">Multi-pass membrane protein</topology>
    </subcellularLocation>
</comment>
<dbReference type="InterPro" id="IPR050398">
    <property type="entry name" value="HssS/ArlS-like"/>
</dbReference>
<feature type="transmembrane region" description="Helical" evidence="14">
    <location>
        <begin position="25"/>
        <end position="47"/>
    </location>
</feature>
<dbReference type="GO" id="GO:0005886">
    <property type="term" value="C:plasma membrane"/>
    <property type="evidence" value="ECO:0007669"/>
    <property type="project" value="UniProtKB-SubCell"/>
</dbReference>
<dbReference type="Gene3D" id="6.10.340.10">
    <property type="match status" value="1"/>
</dbReference>
<keyword evidence="11 14" id="KW-1133">Transmembrane helix</keyword>
<keyword evidence="13 14" id="KW-0472">Membrane</keyword>
<feature type="domain" description="HAMP" evidence="16">
    <location>
        <begin position="220"/>
        <end position="272"/>
    </location>
</feature>
<keyword evidence="8" id="KW-0547">Nucleotide-binding</keyword>
<dbReference type="SUPFAM" id="SSF158472">
    <property type="entry name" value="HAMP domain-like"/>
    <property type="match status" value="1"/>
</dbReference>
<comment type="catalytic activity">
    <reaction evidence="1">
        <text>ATP + protein L-histidine = ADP + protein N-phospho-L-histidine.</text>
        <dbReference type="EC" id="2.7.13.3"/>
    </reaction>
</comment>
<dbReference type="PANTHER" id="PTHR45528">
    <property type="entry name" value="SENSOR HISTIDINE KINASE CPXA"/>
    <property type="match status" value="1"/>
</dbReference>
<dbReference type="GO" id="GO:0005524">
    <property type="term" value="F:ATP binding"/>
    <property type="evidence" value="ECO:0007669"/>
    <property type="project" value="UniProtKB-KW"/>
</dbReference>
<dbReference type="InterPro" id="IPR003594">
    <property type="entry name" value="HATPase_dom"/>
</dbReference>
<evidence type="ECO:0000256" key="8">
    <source>
        <dbReference type="ARBA" id="ARBA00022741"/>
    </source>
</evidence>
<evidence type="ECO:0000256" key="14">
    <source>
        <dbReference type="SAM" id="Phobius"/>
    </source>
</evidence>
<feature type="transmembrane region" description="Helical" evidence="14">
    <location>
        <begin position="203"/>
        <end position="223"/>
    </location>
</feature>
<dbReference type="EC" id="2.7.13.3" evidence="3"/>
<dbReference type="Gene3D" id="1.10.287.130">
    <property type="match status" value="1"/>
</dbReference>
<dbReference type="CDD" id="cd06225">
    <property type="entry name" value="HAMP"/>
    <property type="match status" value="1"/>
</dbReference>
<organism evidence="17">
    <name type="scientific">bioreactor metagenome</name>
    <dbReference type="NCBI Taxonomy" id="1076179"/>
    <lineage>
        <taxon>unclassified sequences</taxon>
        <taxon>metagenomes</taxon>
        <taxon>ecological metagenomes</taxon>
    </lineage>
</organism>
<dbReference type="InterPro" id="IPR036890">
    <property type="entry name" value="HATPase_C_sf"/>
</dbReference>
<evidence type="ECO:0000256" key="9">
    <source>
        <dbReference type="ARBA" id="ARBA00022777"/>
    </source>
</evidence>
<keyword evidence="4" id="KW-1003">Cell membrane</keyword>
<keyword evidence="9 17" id="KW-0418">Kinase</keyword>
<reference evidence="17" key="1">
    <citation type="submission" date="2019-08" db="EMBL/GenBank/DDBJ databases">
        <authorList>
            <person name="Kucharzyk K."/>
            <person name="Murdoch R.W."/>
            <person name="Higgins S."/>
            <person name="Loffler F."/>
        </authorList>
    </citation>
    <scope>NUCLEOTIDE SEQUENCE</scope>
</reference>
<keyword evidence="7 14" id="KW-0812">Transmembrane</keyword>